<evidence type="ECO:0000313" key="8">
    <source>
        <dbReference type="EMBL" id="GLY64289.1"/>
    </source>
</evidence>
<name>A0A9W6QVE3_9PSEU</name>
<dbReference type="EMBL" id="BSTI01000002">
    <property type="protein sequence ID" value="GLY64289.1"/>
    <property type="molecule type" value="Genomic_DNA"/>
</dbReference>
<dbReference type="InterPro" id="IPR039425">
    <property type="entry name" value="RNA_pol_sigma-70-like"/>
</dbReference>
<protein>
    <submittedName>
        <fullName evidence="8">RNA polymerase sigma24 factor</fullName>
    </submittedName>
</protein>
<dbReference type="InterPro" id="IPR014284">
    <property type="entry name" value="RNA_pol_sigma-70_dom"/>
</dbReference>
<reference evidence="8" key="1">
    <citation type="submission" date="2023-03" db="EMBL/GenBank/DDBJ databases">
        <title>Amycolatopsis taiwanensis NBRC 103393.</title>
        <authorList>
            <person name="Ichikawa N."/>
            <person name="Sato H."/>
            <person name="Tonouchi N."/>
        </authorList>
    </citation>
    <scope>NUCLEOTIDE SEQUENCE</scope>
    <source>
        <strain evidence="8">NBRC 103393</strain>
    </source>
</reference>
<dbReference type="InterPro" id="IPR013325">
    <property type="entry name" value="RNA_pol_sigma_r2"/>
</dbReference>
<comment type="caution">
    <text evidence="8">The sequence shown here is derived from an EMBL/GenBank/DDBJ whole genome shotgun (WGS) entry which is preliminary data.</text>
</comment>
<dbReference type="GO" id="GO:0006352">
    <property type="term" value="P:DNA-templated transcription initiation"/>
    <property type="evidence" value="ECO:0007669"/>
    <property type="project" value="InterPro"/>
</dbReference>
<dbReference type="Gene3D" id="1.10.10.10">
    <property type="entry name" value="Winged helix-like DNA-binding domain superfamily/Winged helix DNA-binding domain"/>
    <property type="match status" value="1"/>
</dbReference>
<dbReference type="SUPFAM" id="SSF88946">
    <property type="entry name" value="Sigma2 domain of RNA polymerase sigma factors"/>
    <property type="match status" value="1"/>
</dbReference>
<evidence type="ECO:0000256" key="2">
    <source>
        <dbReference type="ARBA" id="ARBA00023015"/>
    </source>
</evidence>
<dbReference type="Pfam" id="PF08281">
    <property type="entry name" value="Sigma70_r4_2"/>
    <property type="match status" value="1"/>
</dbReference>
<evidence type="ECO:0000256" key="1">
    <source>
        <dbReference type="ARBA" id="ARBA00010641"/>
    </source>
</evidence>
<keyword evidence="2" id="KW-0805">Transcription regulation</keyword>
<evidence type="ECO:0000256" key="4">
    <source>
        <dbReference type="ARBA" id="ARBA00023125"/>
    </source>
</evidence>
<dbReference type="Proteomes" id="UP001165136">
    <property type="component" value="Unassembled WGS sequence"/>
</dbReference>
<proteinExistence type="inferred from homology"/>
<dbReference type="GO" id="GO:0016987">
    <property type="term" value="F:sigma factor activity"/>
    <property type="evidence" value="ECO:0007669"/>
    <property type="project" value="UniProtKB-KW"/>
</dbReference>
<dbReference type="PANTHER" id="PTHR43133:SF50">
    <property type="entry name" value="ECF RNA POLYMERASE SIGMA FACTOR SIGM"/>
    <property type="match status" value="1"/>
</dbReference>
<dbReference type="SUPFAM" id="SSF88659">
    <property type="entry name" value="Sigma3 and sigma4 domains of RNA polymerase sigma factors"/>
    <property type="match status" value="1"/>
</dbReference>
<dbReference type="RefSeq" id="WP_285485976.1">
    <property type="nucleotide sequence ID" value="NZ_BSTI01000002.1"/>
</dbReference>
<dbReference type="Gene3D" id="1.10.1740.10">
    <property type="match status" value="1"/>
</dbReference>
<dbReference type="InterPro" id="IPR036388">
    <property type="entry name" value="WH-like_DNA-bd_sf"/>
</dbReference>
<dbReference type="GO" id="GO:0003677">
    <property type="term" value="F:DNA binding"/>
    <property type="evidence" value="ECO:0007669"/>
    <property type="project" value="UniProtKB-KW"/>
</dbReference>
<keyword evidence="3" id="KW-0731">Sigma factor</keyword>
<dbReference type="InterPro" id="IPR007627">
    <property type="entry name" value="RNA_pol_sigma70_r2"/>
</dbReference>
<dbReference type="Pfam" id="PF04542">
    <property type="entry name" value="Sigma70_r2"/>
    <property type="match status" value="1"/>
</dbReference>
<evidence type="ECO:0000256" key="5">
    <source>
        <dbReference type="ARBA" id="ARBA00023163"/>
    </source>
</evidence>
<dbReference type="NCBIfam" id="TIGR02983">
    <property type="entry name" value="SigE-fam_strep"/>
    <property type="match status" value="1"/>
</dbReference>
<dbReference type="AlphaFoldDB" id="A0A9W6QVE3"/>
<evidence type="ECO:0000313" key="9">
    <source>
        <dbReference type="Proteomes" id="UP001165136"/>
    </source>
</evidence>
<feature type="domain" description="RNA polymerase sigma factor 70 region 4 type 2" evidence="7">
    <location>
        <begin position="119"/>
        <end position="171"/>
    </location>
</feature>
<dbReference type="PANTHER" id="PTHR43133">
    <property type="entry name" value="RNA POLYMERASE ECF-TYPE SIGMA FACTO"/>
    <property type="match status" value="1"/>
</dbReference>
<evidence type="ECO:0000256" key="3">
    <source>
        <dbReference type="ARBA" id="ARBA00023082"/>
    </source>
</evidence>
<evidence type="ECO:0000259" key="7">
    <source>
        <dbReference type="Pfam" id="PF08281"/>
    </source>
</evidence>
<comment type="similarity">
    <text evidence="1">Belongs to the sigma-70 factor family. ECF subfamily.</text>
</comment>
<keyword evidence="4" id="KW-0238">DNA-binding</keyword>
<keyword evidence="9" id="KW-1185">Reference proteome</keyword>
<dbReference type="InterPro" id="IPR013324">
    <property type="entry name" value="RNA_pol_sigma_r3/r4-like"/>
</dbReference>
<feature type="domain" description="RNA polymerase sigma-70 region 2" evidence="6">
    <location>
        <begin position="35"/>
        <end position="95"/>
    </location>
</feature>
<dbReference type="InterPro" id="IPR014325">
    <property type="entry name" value="RNA_pol_sigma-E_actinobac"/>
</dbReference>
<accession>A0A9W6QVE3</accession>
<dbReference type="CDD" id="cd06171">
    <property type="entry name" value="Sigma70_r4"/>
    <property type="match status" value="1"/>
</dbReference>
<evidence type="ECO:0000259" key="6">
    <source>
        <dbReference type="Pfam" id="PF04542"/>
    </source>
</evidence>
<sequence>MGSGAVCGVGKDRTARGGAPWEGDYADFVRSRTASLRGTAYVLCGDWHRAEDLLQTALLKLYLVWPRLVRHGELDGYVRKMLVRAFLKENRRKWRGREQSFAELPDTVATWDSDHSQRLAVRTALADVPPKQRAVLVLRYWNDLSVAETAAALGCSPGTVKSQAARGLATLRQSLSPELHACGQGGSTA</sequence>
<gene>
    <name evidence="8" type="ORF">Atai01_09080</name>
</gene>
<dbReference type="NCBIfam" id="TIGR02937">
    <property type="entry name" value="sigma70-ECF"/>
    <property type="match status" value="1"/>
</dbReference>
<dbReference type="InterPro" id="IPR013249">
    <property type="entry name" value="RNA_pol_sigma70_r4_t2"/>
</dbReference>
<organism evidence="8 9">
    <name type="scientific">Amycolatopsis taiwanensis</name>
    <dbReference type="NCBI Taxonomy" id="342230"/>
    <lineage>
        <taxon>Bacteria</taxon>
        <taxon>Bacillati</taxon>
        <taxon>Actinomycetota</taxon>
        <taxon>Actinomycetes</taxon>
        <taxon>Pseudonocardiales</taxon>
        <taxon>Pseudonocardiaceae</taxon>
        <taxon>Amycolatopsis</taxon>
    </lineage>
</organism>
<keyword evidence="5" id="KW-0804">Transcription</keyword>